<protein>
    <submittedName>
        <fullName evidence="1">Uncharacterized protein</fullName>
    </submittedName>
</protein>
<proteinExistence type="predicted"/>
<gene>
    <name evidence="1" type="ORF">ACFQGD_09525</name>
</gene>
<name>A0ABW2BZU9_9PSEU</name>
<sequence>MTVRIGRVAAICRGSVPALSRVWVARWEHSMISAYEATWLPLTGQSDGEDPTIVATAHAERLCCEQGVRGVLVTHHLRDAATSSLERFAANHGHITRKSPGRARYSRGPVLVDVPDAKLLELAHKRANGRSLCAIEGGQLGLRGWATATDAVDLVTGERPEPLAVPIREALDALKWAGNNGWYDRPGKRDARRILQELIHLKPSLDADFVIGYMIARGAFGDSAEGLRKLMPIGSATSR</sequence>
<reference evidence="2" key="1">
    <citation type="journal article" date="2019" name="Int. J. Syst. Evol. Microbiol.">
        <title>The Global Catalogue of Microorganisms (GCM) 10K type strain sequencing project: providing services to taxonomists for standard genome sequencing and annotation.</title>
        <authorList>
            <consortium name="The Broad Institute Genomics Platform"/>
            <consortium name="The Broad Institute Genome Sequencing Center for Infectious Disease"/>
            <person name="Wu L."/>
            <person name="Ma J."/>
        </authorList>
    </citation>
    <scope>NUCLEOTIDE SEQUENCE [LARGE SCALE GENOMIC DNA]</scope>
    <source>
        <strain evidence="2">KCTC 32255</strain>
    </source>
</reference>
<dbReference type="EMBL" id="JBHSXX010000001">
    <property type="protein sequence ID" value="MFC6867389.1"/>
    <property type="molecule type" value="Genomic_DNA"/>
</dbReference>
<accession>A0ABW2BZU9</accession>
<evidence type="ECO:0000313" key="2">
    <source>
        <dbReference type="Proteomes" id="UP001596337"/>
    </source>
</evidence>
<dbReference type="Proteomes" id="UP001596337">
    <property type="component" value="Unassembled WGS sequence"/>
</dbReference>
<keyword evidence="2" id="KW-1185">Reference proteome</keyword>
<dbReference type="RefSeq" id="WP_390183627.1">
    <property type="nucleotide sequence ID" value="NZ_JBHMBO010000033.1"/>
</dbReference>
<evidence type="ECO:0000313" key="1">
    <source>
        <dbReference type="EMBL" id="MFC6867389.1"/>
    </source>
</evidence>
<organism evidence="1 2">
    <name type="scientific">Haloechinothrix salitolerans</name>
    <dbReference type="NCBI Taxonomy" id="926830"/>
    <lineage>
        <taxon>Bacteria</taxon>
        <taxon>Bacillati</taxon>
        <taxon>Actinomycetota</taxon>
        <taxon>Actinomycetes</taxon>
        <taxon>Pseudonocardiales</taxon>
        <taxon>Pseudonocardiaceae</taxon>
        <taxon>Haloechinothrix</taxon>
    </lineage>
</organism>
<comment type="caution">
    <text evidence="1">The sequence shown here is derived from an EMBL/GenBank/DDBJ whole genome shotgun (WGS) entry which is preliminary data.</text>
</comment>